<dbReference type="Pfam" id="PF00067">
    <property type="entry name" value="p450"/>
    <property type="match status" value="1"/>
</dbReference>
<dbReference type="Gene3D" id="1.10.630.10">
    <property type="entry name" value="Cytochrome P450"/>
    <property type="match status" value="1"/>
</dbReference>
<organism evidence="1 2">
    <name type="scientific">Nocardioides turkmenicus</name>
    <dbReference type="NCBI Taxonomy" id="2711220"/>
    <lineage>
        <taxon>Bacteria</taxon>
        <taxon>Bacillati</taxon>
        <taxon>Actinomycetota</taxon>
        <taxon>Actinomycetes</taxon>
        <taxon>Propionibacteriales</taxon>
        <taxon>Nocardioidaceae</taxon>
        <taxon>Nocardioides</taxon>
    </lineage>
</organism>
<evidence type="ECO:0000313" key="1">
    <source>
        <dbReference type="EMBL" id="NGN91355.1"/>
    </source>
</evidence>
<dbReference type="GO" id="GO:0016705">
    <property type="term" value="F:oxidoreductase activity, acting on paired donors, with incorporation or reduction of molecular oxygen"/>
    <property type="evidence" value="ECO:0007669"/>
    <property type="project" value="InterPro"/>
</dbReference>
<gene>
    <name evidence="1" type="ORF">G5C66_01200</name>
</gene>
<keyword evidence="2" id="KW-1185">Reference proteome</keyword>
<dbReference type="AlphaFoldDB" id="A0A6M1QNY0"/>
<dbReference type="InterPro" id="IPR036396">
    <property type="entry name" value="Cyt_P450_sf"/>
</dbReference>
<dbReference type="Proteomes" id="UP000483261">
    <property type="component" value="Unassembled WGS sequence"/>
</dbReference>
<accession>A0A6M1QNY0</accession>
<dbReference type="GO" id="GO:0004497">
    <property type="term" value="F:monooxygenase activity"/>
    <property type="evidence" value="ECO:0007669"/>
    <property type="project" value="InterPro"/>
</dbReference>
<sequence>MTRDLAADLLRHGYHAIPDARRRAGDPPVCPVKLLGSDALVVSGPASVRRFYDPALIRRTGAVPAPLAALLFGRGAVHGLDGEEHLQRKAHFLELLDDADTTLQDLVRRHLGAALRERHGETVSVFGLLAEVYGRAVLEWAGISVRDPGKVGKRLAAIVDGFGIAGPSYATAWAARLWANRWARGLIREARSAASTAPSPPPSTPVETIASWRDPHGDLLPVPVAAIELLNVLRPAVAVAYLGTFAVQSLDDEPRLRPGLAEEASKRHAFTQEVRRLFPFVPALAGVARQDADWDGQMVSPGQRVVLDVPGTNLDPGTWSAPYTFSAERFVGRDVDAFELVPQGGGDPAEGHRCPGEPATIAMISATVEVFATATWSVVGRGSTYPRIPARERLRIRTG</sequence>
<dbReference type="GO" id="GO:0020037">
    <property type="term" value="F:heme binding"/>
    <property type="evidence" value="ECO:0007669"/>
    <property type="project" value="InterPro"/>
</dbReference>
<dbReference type="EMBL" id="JAALAA010000001">
    <property type="protein sequence ID" value="NGN91355.1"/>
    <property type="molecule type" value="Genomic_DNA"/>
</dbReference>
<proteinExistence type="predicted"/>
<protein>
    <submittedName>
        <fullName evidence="1">Cytochrome P450</fullName>
    </submittedName>
</protein>
<comment type="caution">
    <text evidence="1">The sequence shown here is derived from an EMBL/GenBank/DDBJ whole genome shotgun (WGS) entry which is preliminary data.</text>
</comment>
<dbReference type="InterPro" id="IPR001128">
    <property type="entry name" value="Cyt_P450"/>
</dbReference>
<name>A0A6M1QNY0_9ACTN</name>
<evidence type="ECO:0000313" key="2">
    <source>
        <dbReference type="Proteomes" id="UP000483261"/>
    </source>
</evidence>
<dbReference type="RefSeq" id="WP_165108890.1">
    <property type="nucleotide sequence ID" value="NZ_JAALAA010000001.1"/>
</dbReference>
<dbReference type="SUPFAM" id="SSF48264">
    <property type="entry name" value="Cytochrome P450"/>
    <property type="match status" value="1"/>
</dbReference>
<dbReference type="GO" id="GO:0005506">
    <property type="term" value="F:iron ion binding"/>
    <property type="evidence" value="ECO:0007669"/>
    <property type="project" value="InterPro"/>
</dbReference>
<reference evidence="1 2" key="1">
    <citation type="submission" date="2020-02" db="EMBL/GenBank/DDBJ databases">
        <title>Whole-genome analyses of novel actinobacteria.</title>
        <authorList>
            <person name="Sahin N."/>
        </authorList>
    </citation>
    <scope>NUCLEOTIDE SEQUENCE [LARGE SCALE GENOMIC DNA]</scope>
    <source>
        <strain evidence="1 2">KC13</strain>
    </source>
</reference>